<name>A0A0S2KLL7_9BACT</name>
<proteinExistence type="predicted"/>
<dbReference type="OrthoDB" id="1082978at2"/>
<dbReference type="AlphaFoldDB" id="A0A0S2KLL7"/>
<protein>
    <submittedName>
        <fullName evidence="1">Uncharacterized protein</fullName>
    </submittedName>
</protein>
<dbReference type="Pfam" id="PF19775">
    <property type="entry name" value="DUF6261"/>
    <property type="match status" value="1"/>
</dbReference>
<organism evidence="1 2">
    <name type="scientific">Hoylesella enoeca</name>
    <dbReference type="NCBI Taxonomy" id="76123"/>
    <lineage>
        <taxon>Bacteria</taxon>
        <taxon>Pseudomonadati</taxon>
        <taxon>Bacteroidota</taxon>
        <taxon>Bacteroidia</taxon>
        <taxon>Bacteroidales</taxon>
        <taxon>Prevotellaceae</taxon>
        <taxon>Hoylesella</taxon>
    </lineage>
</organism>
<keyword evidence="2" id="KW-1185">Reference proteome</keyword>
<dbReference type="InterPro" id="IPR046228">
    <property type="entry name" value="DUF6261"/>
</dbReference>
<dbReference type="EMBL" id="CP013195">
    <property type="protein sequence ID" value="ALO49192.1"/>
    <property type="molecule type" value="Genomic_DNA"/>
</dbReference>
<reference evidence="2" key="1">
    <citation type="submission" date="2015-11" db="EMBL/GenBank/DDBJ databases">
        <authorList>
            <person name="Holder M.E."/>
            <person name="Ajami N.J."/>
            <person name="Petrosino J.F."/>
        </authorList>
    </citation>
    <scope>NUCLEOTIDE SEQUENCE [LARGE SCALE GENOMIC DNA]</scope>
    <source>
        <strain evidence="2">F0113</strain>
    </source>
</reference>
<dbReference type="KEGG" id="peo:AS203_08925"/>
<evidence type="ECO:0000313" key="1">
    <source>
        <dbReference type="EMBL" id="ALO49192.1"/>
    </source>
</evidence>
<sequence length="317" mass="35752">MKQLKIQLPKMVQVDSSYCGRYTNSHHLQFHFNVHELVTEVDKQKLHLSDTLLKAWAECLELETEINKQAMATTQTDRMGELDRQRDDLLSNLFWVVKGQRKSPVELVRNAANELDKVLGIYTGIQFKSADDESADVRGMLKDLERLTDEIAALGLTPVVTALKTVNDEFQRVYKARQEKTMDLKLPPLAEVRPQTDAIFAAVCRYIEASHLFSEVAADRTMIERLVDRINQEADRFKATHKLSASLKLSAKEKKEVEKLLPAFESAQGFAPHSLSLTGKTAKDSDHAKLYELVSLSGESVWVKVEGGKLVKVEKAS</sequence>
<dbReference type="RefSeq" id="WP_060544388.1">
    <property type="nucleotide sequence ID" value="NZ_CP013195.1"/>
</dbReference>
<dbReference type="STRING" id="76123.AS203_08925"/>
<evidence type="ECO:0000313" key="2">
    <source>
        <dbReference type="Proteomes" id="UP000056252"/>
    </source>
</evidence>
<accession>A0A0S2KLL7</accession>
<dbReference type="Proteomes" id="UP000056252">
    <property type="component" value="Chromosome"/>
</dbReference>
<gene>
    <name evidence="1" type="ORF">AS203_08925</name>
</gene>